<organism evidence="4 5">
    <name type="scientific">Puccinia sorghi</name>
    <dbReference type="NCBI Taxonomy" id="27349"/>
    <lineage>
        <taxon>Eukaryota</taxon>
        <taxon>Fungi</taxon>
        <taxon>Dikarya</taxon>
        <taxon>Basidiomycota</taxon>
        <taxon>Pucciniomycotina</taxon>
        <taxon>Pucciniomycetes</taxon>
        <taxon>Pucciniales</taxon>
        <taxon>Pucciniaceae</taxon>
        <taxon>Puccinia</taxon>
    </lineage>
</organism>
<evidence type="ECO:0000256" key="1">
    <source>
        <dbReference type="ARBA" id="ARBA00022664"/>
    </source>
</evidence>
<dbReference type="InterPro" id="IPR036875">
    <property type="entry name" value="Znf_CCHC_sf"/>
</dbReference>
<dbReference type="GO" id="GO:0003676">
    <property type="term" value="F:nucleic acid binding"/>
    <property type="evidence" value="ECO:0007669"/>
    <property type="project" value="InterPro"/>
</dbReference>
<dbReference type="Proteomes" id="UP000037035">
    <property type="component" value="Unassembled WGS sequence"/>
</dbReference>
<dbReference type="OrthoDB" id="427960at2759"/>
<dbReference type="SUPFAM" id="SSF57756">
    <property type="entry name" value="Retrovirus zinc finger-like domains"/>
    <property type="match status" value="1"/>
</dbReference>
<dbReference type="EMBL" id="LAVV01007748">
    <property type="protein sequence ID" value="KNZ54893.1"/>
    <property type="molecule type" value="Genomic_DNA"/>
</dbReference>
<dbReference type="AlphaFoldDB" id="A0A0L6V2B4"/>
<feature type="domain" description="CCHC-type" evidence="3">
    <location>
        <begin position="228"/>
        <end position="244"/>
    </location>
</feature>
<evidence type="ECO:0000313" key="5">
    <source>
        <dbReference type="Proteomes" id="UP000037035"/>
    </source>
</evidence>
<dbReference type="GO" id="GO:0008270">
    <property type="term" value="F:zinc ion binding"/>
    <property type="evidence" value="ECO:0007669"/>
    <property type="project" value="InterPro"/>
</dbReference>
<keyword evidence="1" id="KW-0507">mRNA processing</keyword>
<proteinExistence type="predicted"/>
<protein>
    <recommendedName>
        <fullName evidence="3">CCHC-type domain-containing protein</fullName>
    </recommendedName>
</protein>
<comment type="caution">
    <text evidence="4">The sequence shown here is derived from an EMBL/GenBank/DDBJ whole genome shotgun (WGS) entry which is preliminary data.</text>
</comment>
<dbReference type="SMART" id="SM00343">
    <property type="entry name" value="ZnF_C2HC"/>
    <property type="match status" value="1"/>
</dbReference>
<accession>A0A0L6V2B4</accession>
<name>A0A0L6V2B4_9BASI</name>
<evidence type="ECO:0000313" key="4">
    <source>
        <dbReference type="EMBL" id="KNZ54893.1"/>
    </source>
</evidence>
<evidence type="ECO:0000256" key="2">
    <source>
        <dbReference type="SAM" id="MobiDB-lite"/>
    </source>
</evidence>
<dbReference type="InterPro" id="IPR001878">
    <property type="entry name" value="Znf_CCHC"/>
</dbReference>
<sequence>MTTGIMLRRMTGDSGVGLVAGRRGKGKVGWPAVSGSSGTCPLGQNSIFPIFKTICGEVEPDKTPPTTYLGEGAGHNSNRRDTRGIQLPGTHHQQACRGTVERGMAPLGPASCHGPIGYQLRRDQGNLLAVQKANLEEKTRVTTIVAAVQTQWEYILRLHASERFGNGDFFSPEEGVLTSSSEEKISQGIINSSPLTRKLTFLWRQMINKRRPQDHQEIEVNAVGKQPICYICKKPDHVAPNCPQKRGNSPGQPTVSRPTQHFQNYPPCSITYNYNRPPYIRPLQPGVAQQSSLQVAKPSPPPAKHASVETRLVDANLFAKDVDKNYVFEN</sequence>
<feature type="region of interest" description="Disordered" evidence="2">
    <location>
        <begin position="243"/>
        <end position="264"/>
    </location>
</feature>
<dbReference type="VEuPathDB" id="FungiDB:VP01_2821g1"/>
<evidence type="ECO:0000259" key="3">
    <source>
        <dbReference type="SMART" id="SM00343"/>
    </source>
</evidence>
<feature type="compositionally biased region" description="Polar residues" evidence="2">
    <location>
        <begin position="246"/>
        <end position="263"/>
    </location>
</feature>
<reference evidence="4 5" key="1">
    <citation type="submission" date="2015-08" db="EMBL/GenBank/DDBJ databases">
        <title>Next Generation Sequencing and Analysis of the Genome of Puccinia sorghi L Schw, the Causal Agent of Maize Common Rust.</title>
        <authorList>
            <person name="Rochi L."/>
            <person name="Burguener G."/>
            <person name="Darino M."/>
            <person name="Turjanski A."/>
            <person name="Kreff E."/>
            <person name="Dieguez M.J."/>
            <person name="Sacco F."/>
        </authorList>
    </citation>
    <scope>NUCLEOTIDE SEQUENCE [LARGE SCALE GENOMIC DNA]</scope>
    <source>
        <strain evidence="4 5">RO10H11247</strain>
    </source>
</reference>
<feature type="region of interest" description="Disordered" evidence="2">
    <location>
        <begin position="62"/>
        <end position="90"/>
    </location>
</feature>
<dbReference type="GO" id="GO:0006397">
    <property type="term" value="P:mRNA processing"/>
    <property type="evidence" value="ECO:0007669"/>
    <property type="project" value="UniProtKB-KW"/>
</dbReference>
<gene>
    <name evidence="4" type="ORF">VP01_2821g1</name>
</gene>
<keyword evidence="5" id="KW-1185">Reference proteome</keyword>